<evidence type="ECO:0000259" key="10">
    <source>
        <dbReference type="Pfam" id="PF05193"/>
    </source>
</evidence>
<dbReference type="Pfam" id="PF05193">
    <property type="entry name" value="Peptidase_M16_C"/>
    <property type="match status" value="2"/>
</dbReference>
<evidence type="ECO:0000256" key="1">
    <source>
        <dbReference type="ARBA" id="ARBA00001947"/>
    </source>
</evidence>
<dbReference type="InterPro" id="IPR011249">
    <property type="entry name" value="Metalloenz_LuxS/M16"/>
</dbReference>
<dbReference type="PROSITE" id="PS00143">
    <property type="entry name" value="INSULINASE"/>
    <property type="match status" value="1"/>
</dbReference>
<evidence type="ECO:0000313" key="11">
    <source>
        <dbReference type="EMBL" id="EIY38967.1"/>
    </source>
</evidence>
<keyword evidence="3" id="KW-0645">Protease</keyword>
<evidence type="ECO:0000256" key="7">
    <source>
        <dbReference type="ARBA" id="ARBA00023049"/>
    </source>
</evidence>
<evidence type="ECO:0000256" key="4">
    <source>
        <dbReference type="ARBA" id="ARBA00022723"/>
    </source>
</evidence>
<dbReference type="HOGENOM" id="CLU_008156_0_0_10"/>
<reference evidence="11 12" key="1">
    <citation type="submission" date="2012-02" db="EMBL/GenBank/DDBJ databases">
        <title>The Genome Sequence of Bacteroides cellulosilyticus CL02T12C19.</title>
        <authorList>
            <consortium name="The Broad Institute Genome Sequencing Platform"/>
            <person name="Earl A."/>
            <person name="Ward D."/>
            <person name="Feldgarden M."/>
            <person name="Gevers D."/>
            <person name="Zitomersky N.L."/>
            <person name="Coyne M.J."/>
            <person name="Comstock L.E."/>
            <person name="Young S.K."/>
            <person name="Zeng Q."/>
            <person name="Gargeya S."/>
            <person name="Fitzgerald M."/>
            <person name="Haas B."/>
            <person name="Abouelleil A."/>
            <person name="Alvarado L."/>
            <person name="Arachchi H.M."/>
            <person name="Berlin A."/>
            <person name="Chapman S.B."/>
            <person name="Gearin G."/>
            <person name="Goldberg J."/>
            <person name="Griggs A."/>
            <person name="Gujja S."/>
            <person name="Hansen M."/>
            <person name="Heiman D."/>
            <person name="Howarth C."/>
            <person name="Larimer J."/>
            <person name="Lui A."/>
            <person name="MacDonald P.J.P."/>
            <person name="McCowen C."/>
            <person name="Montmayeur A."/>
            <person name="Murphy C."/>
            <person name="Neiman D."/>
            <person name="Pearson M."/>
            <person name="Priest M."/>
            <person name="Roberts A."/>
            <person name="Saif S."/>
            <person name="Shea T."/>
            <person name="Sisk P."/>
            <person name="Stolte C."/>
            <person name="Sykes S."/>
            <person name="Wortman J."/>
            <person name="Nusbaum C."/>
            <person name="Birren B."/>
        </authorList>
    </citation>
    <scope>NUCLEOTIDE SEQUENCE [LARGE SCALE GENOMIC DNA]</scope>
    <source>
        <strain evidence="11 12">CL02T12C19</strain>
    </source>
</reference>
<dbReference type="Pfam" id="PF00675">
    <property type="entry name" value="Peptidase_M16"/>
    <property type="match status" value="1"/>
</dbReference>
<feature type="domain" description="Peptidase M16 N-terminal" evidence="9">
    <location>
        <begin position="81"/>
        <end position="216"/>
    </location>
</feature>
<dbReference type="SUPFAM" id="SSF63411">
    <property type="entry name" value="LuxS/MPP-like metallohydrolase"/>
    <property type="match status" value="4"/>
</dbReference>
<dbReference type="InterPro" id="IPR011765">
    <property type="entry name" value="Pept_M16_N"/>
</dbReference>
<dbReference type="InterPro" id="IPR007863">
    <property type="entry name" value="Peptidase_M16_C"/>
</dbReference>
<comment type="cofactor">
    <cofactor evidence="1">
        <name>Zn(2+)</name>
        <dbReference type="ChEBI" id="CHEBI:29105"/>
    </cofactor>
</comment>
<dbReference type="PANTHER" id="PTHR43690:SF17">
    <property type="entry name" value="PROTEIN YHJJ"/>
    <property type="match status" value="1"/>
</dbReference>
<keyword evidence="4" id="KW-0479">Metal-binding</keyword>
<gene>
    <name evidence="11" type="ORF">HMPREF1062_00476</name>
</gene>
<dbReference type="GO" id="GO:0004222">
    <property type="term" value="F:metalloendopeptidase activity"/>
    <property type="evidence" value="ECO:0007669"/>
    <property type="project" value="InterPro"/>
</dbReference>
<dbReference type="EMBL" id="AGXG01000006">
    <property type="protein sequence ID" value="EIY38967.1"/>
    <property type="molecule type" value="Genomic_DNA"/>
</dbReference>
<feature type="domain" description="Peptidase M16 C-terminal" evidence="10">
    <location>
        <begin position="235"/>
        <end position="420"/>
    </location>
</feature>
<evidence type="ECO:0000256" key="6">
    <source>
        <dbReference type="ARBA" id="ARBA00022833"/>
    </source>
</evidence>
<accession>I8WM96</accession>
<evidence type="ECO:0008006" key="13">
    <source>
        <dbReference type="Google" id="ProtNLM"/>
    </source>
</evidence>
<dbReference type="InterPro" id="IPR050626">
    <property type="entry name" value="Peptidase_M16"/>
</dbReference>
<dbReference type="PATRIC" id="fig|997874.3.peg.481"/>
<evidence type="ECO:0000313" key="12">
    <source>
        <dbReference type="Proteomes" id="UP000003741"/>
    </source>
</evidence>
<dbReference type="GO" id="GO:0046872">
    <property type="term" value="F:metal ion binding"/>
    <property type="evidence" value="ECO:0007669"/>
    <property type="project" value="UniProtKB-KW"/>
</dbReference>
<dbReference type="GO" id="GO:0006508">
    <property type="term" value="P:proteolysis"/>
    <property type="evidence" value="ECO:0007669"/>
    <property type="project" value="UniProtKB-KW"/>
</dbReference>
<dbReference type="PANTHER" id="PTHR43690">
    <property type="entry name" value="NARDILYSIN"/>
    <property type="match status" value="1"/>
</dbReference>
<evidence type="ECO:0000259" key="9">
    <source>
        <dbReference type="Pfam" id="PF00675"/>
    </source>
</evidence>
<keyword evidence="6" id="KW-0862">Zinc</keyword>
<keyword evidence="7" id="KW-0482">Metalloprotease</keyword>
<evidence type="ECO:0000256" key="3">
    <source>
        <dbReference type="ARBA" id="ARBA00022670"/>
    </source>
</evidence>
<dbReference type="Proteomes" id="UP000003741">
    <property type="component" value="Unassembled WGS sequence"/>
</dbReference>
<name>I8WM96_9BACE</name>
<dbReference type="AlphaFoldDB" id="I8WM96"/>
<protein>
    <recommendedName>
        <fullName evidence="13">Peptidase M16 inactive domain-containing protein</fullName>
    </recommendedName>
</protein>
<proteinExistence type="inferred from homology"/>
<dbReference type="Gene3D" id="3.30.830.10">
    <property type="entry name" value="Metalloenzyme, LuxS/M16 peptidase-like"/>
    <property type="match status" value="4"/>
</dbReference>
<organism evidence="11 12">
    <name type="scientific">Bacteroides cellulosilyticus CL02T12C19</name>
    <dbReference type="NCBI Taxonomy" id="997874"/>
    <lineage>
        <taxon>Bacteria</taxon>
        <taxon>Pseudomonadati</taxon>
        <taxon>Bacteroidota</taxon>
        <taxon>Bacteroidia</taxon>
        <taxon>Bacteroidales</taxon>
        <taxon>Bacteroidaceae</taxon>
        <taxon>Bacteroides</taxon>
    </lineage>
</organism>
<keyword evidence="12" id="KW-1185">Reference proteome</keyword>
<evidence type="ECO:0000256" key="2">
    <source>
        <dbReference type="ARBA" id="ARBA00007261"/>
    </source>
</evidence>
<dbReference type="InterPro" id="IPR001431">
    <property type="entry name" value="Pept_M16_Zn_BS"/>
</dbReference>
<evidence type="ECO:0000256" key="5">
    <source>
        <dbReference type="ARBA" id="ARBA00022801"/>
    </source>
</evidence>
<sequence>MISPLPLRQIGQETILIFINMKHLFHSLLAVAFVLCAGFQQAVAQQMQFPPLPVDKNVRIGQLDNGLTYYIRHNKLPENRAEFYIAQKVGSILEEPQQRGLAHFLEHMAFNGTKNFPGDDKGLGVIPWCETVGIKFGTNLNAYTSIDETVYNISNAPIDRTGVLDSCLLILHDWSNYILLKDDEIDKERGVIREEWRSRNSGMLRVYTDLLPTIYQGDKYADCMPIGSIDVINNFPYKDIRDYYHKWYRPDLQGIVIVGDIDVDTVEAKLKAVFADVQKPVNPAERTYYPVTDNKEPIVAIGTDKEVDDPSIEIYFKQDATPDSEKNNVGYLASQYMTSMISSMLNARLSELVQSANPPFTRASSYYSDFFVAKTKEAFALSASSKADGIETALKTLLQETERARRFGFTESEYARARANYLQSLESAYNEREKTKHGSYVREYVQNFLNGEPIPGIEAEYAMMNQLAPNIPLQAMNMVMQQLVPDSNQVVIIAGPAKEGLKYPTKEEVINLLKGMKDLDLQAYVDKVSDEPLMKEAPKGGKIISEKEGDIYGSTKLVLSNGVTVYVKKTDFKADEIRMKGTSLGGKSIFPDKDALNFAVMDNVIAVGGLGNFSQVDLTKVLAGKKVSVNAGLGATTENVFGTCSPKDFETMMQLTYLTFTAPRKDAEAFESFKNRMKAQLESAQANPLSSINDSLQKAMYNNHPRVVMMKPEMVDQIDYDRILEMYNDRFKDASDFTFYFVGNIDLETAKPLIAEYLGALPAINRKETFKDTKMSIRKGVYKNEYAKEQQTPTATIVFLYSGKAPYTLKNDILLSFATQVLDMVYTEEVREKEGGTYGVNCFGDLQKYPKEQLLLQIVFQTDPAKKDKLAGIVVDELKKLAAEGPSDVHLQKVKEYMLKKYADNQKENGYWMNNLNDYFYYGMDMTEGYTDIVNSITAKDIQKFVSDLLKQGNEIEVTMTVPNK</sequence>
<comment type="similarity">
    <text evidence="2 8">Belongs to the peptidase M16 family.</text>
</comment>
<evidence type="ECO:0000256" key="8">
    <source>
        <dbReference type="RuleBase" id="RU004447"/>
    </source>
</evidence>
<comment type="caution">
    <text evidence="11">The sequence shown here is derived from an EMBL/GenBank/DDBJ whole genome shotgun (WGS) entry which is preliminary data.</text>
</comment>
<keyword evidence="5" id="KW-0378">Hydrolase</keyword>
<feature type="domain" description="Peptidase M16 C-terminal" evidence="10">
    <location>
        <begin position="718"/>
        <end position="896"/>
    </location>
</feature>